<reference evidence="2" key="1">
    <citation type="submission" date="2021-07" db="EMBL/GenBank/DDBJ databases">
        <authorList>
            <person name="Branca A.L. A."/>
        </authorList>
    </citation>
    <scope>NUCLEOTIDE SEQUENCE</scope>
</reference>
<dbReference type="AlphaFoldDB" id="A0A9W4IKC3"/>
<dbReference type="OrthoDB" id="2789670at2759"/>
<sequence>MGSPRRVKRYREGVLIGCLRGAPRLVTHFFSPPPPPPRPPEVPRGLGRGACPPT</sequence>
<evidence type="ECO:0000313" key="2">
    <source>
        <dbReference type="EMBL" id="CAG8295803.1"/>
    </source>
</evidence>
<evidence type="ECO:0000313" key="3">
    <source>
        <dbReference type="Proteomes" id="UP001152592"/>
    </source>
</evidence>
<comment type="caution">
    <text evidence="2">The sequence shown here is derived from an EMBL/GenBank/DDBJ whole genome shotgun (WGS) entry which is preliminary data.</text>
</comment>
<evidence type="ECO:0000256" key="1">
    <source>
        <dbReference type="SAM" id="MobiDB-lite"/>
    </source>
</evidence>
<dbReference type="Proteomes" id="UP001152592">
    <property type="component" value="Unassembled WGS sequence"/>
</dbReference>
<dbReference type="EMBL" id="CAJVPD010000077">
    <property type="protein sequence ID" value="CAG8295803.1"/>
    <property type="molecule type" value="Genomic_DNA"/>
</dbReference>
<protein>
    <submittedName>
        <fullName evidence="2">Uncharacterized protein</fullName>
    </submittedName>
</protein>
<organism evidence="2 3">
    <name type="scientific">Penicillium salamii</name>
    <dbReference type="NCBI Taxonomy" id="1612424"/>
    <lineage>
        <taxon>Eukaryota</taxon>
        <taxon>Fungi</taxon>
        <taxon>Dikarya</taxon>
        <taxon>Ascomycota</taxon>
        <taxon>Pezizomycotina</taxon>
        <taxon>Eurotiomycetes</taxon>
        <taxon>Eurotiomycetidae</taxon>
        <taxon>Eurotiales</taxon>
        <taxon>Aspergillaceae</taxon>
        <taxon>Penicillium</taxon>
    </lineage>
</organism>
<feature type="compositionally biased region" description="Pro residues" evidence="1">
    <location>
        <begin position="31"/>
        <end position="42"/>
    </location>
</feature>
<proteinExistence type="predicted"/>
<feature type="region of interest" description="Disordered" evidence="1">
    <location>
        <begin position="29"/>
        <end position="54"/>
    </location>
</feature>
<name>A0A9W4IKC3_9EURO</name>
<accession>A0A9W4IKC3</accession>
<gene>
    <name evidence="2" type="ORF">PSALAMII_LOCUS1724</name>
</gene>